<accession>A0A1G2QJ33</accession>
<comment type="caution">
    <text evidence="1">The sequence shown here is derived from an EMBL/GenBank/DDBJ whole genome shotgun (WGS) entry which is preliminary data.</text>
</comment>
<gene>
    <name evidence="1" type="ORF">A2569_03155</name>
</gene>
<protein>
    <submittedName>
        <fullName evidence="1">Uncharacterized protein</fullName>
    </submittedName>
</protein>
<dbReference type="EMBL" id="MHTL01000014">
    <property type="protein sequence ID" value="OHA60413.1"/>
    <property type="molecule type" value="Genomic_DNA"/>
</dbReference>
<proteinExistence type="predicted"/>
<dbReference type="Proteomes" id="UP000177090">
    <property type="component" value="Unassembled WGS sequence"/>
</dbReference>
<evidence type="ECO:0000313" key="1">
    <source>
        <dbReference type="EMBL" id="OHA60413.1"/>
    </source>
</evidence>
<name>A0A1G2QJ33_9BACT</name>
<sequence>MARAYSSKTLPIAASLAFAFVIVLIALSWEWPPIATEQGADVFSDGEVRMPPTSAYCTAPGGETLADRFTAFKKLAGENIFAFTANDGWKSPYGVQKGLLVLRNFSYAEYQSVDGEPAQYRFAAFANGSNSEADCYCKYVEKRLIEDWRGGEPSLQFLELPRIRIPRGFSGKRENLACCSAADAKGVTRGTVYDRTSNNVICCPGGKVIRKCAGTGACPATRTDLPSNVTFQTTRTSDNCCTAERVTTKGIAFLTELAQYCNPNVSAAQNACHSFGSDHYGGCAMDITSVSRSCLKKAGYKVDGGSYTPGTCTWENDHYHCTFCNSGGPGTPGYDDDGNY</sequence>
<reference evidence="1 2" key="1">
    <citation type="journal article" date="2016" name="Nat. Commun.">
        <title>Thousands of microbial genomes shed light on interconnected biogeochemical processes in an aquifer system.</title>
        <authorList>
            <person name="Anantharaman K."/>
            <person name="Brown C.T."/>
            <person name="Hug L.A."/>
            <person name="Sharon I."/>
            <person name="Castelle C.J."/>
            <person name="Probst A.J."/>
            <person name="Thomas B.C."/>
            <person name="Singh A."/>
            <person name="Wilkins M.J."/>
            <person name="Karaoz U."/>
            <person name="Brodie E.L."/>
            <person name="Williams K.H."/>
            <person name="Hubbard S.S."/>
            <person name="Banfield J.F."/>
        </authorList>
    </citation>
    <scope>NUCLEOTIDE SEQUENCE [LARGE SCALE GENOMIC DNA]</scope>
</reference>
<dbReference type="AlphaFoldDB" id="A0A1G2QJ33"/>
<organism evidence="1 2">
    <name type="scientific">Candidatus Vogelbacteria bacterium RIFOXYD1_FULL_51_18</name>
    <dbReference type="NCBI Taxonomy" id="1802440"/>
    <lineage>
        <taxon>Bacteria</taxon>
        <taxon>Candidatus Vogeliibacteriota</taxon>
    </lineage>
</organism>
<dbReference type="STRING" id="1802440.A2569_03155"/>
<evidence type="ECO:0000313" key="2">
    <source>
        <dbReference type="Proteomes" id="UP000177090"/>
    </source>
</evidence>